<dbReference type="Proteomes" id="UP000245711">
    <property type="component" value="Chromosome"/>
</dbReference>
<dbReference type="KEGG" id="roz:CBI38_14385"/>
<dbReference type="AlphaFoldDB" id="A0A2S2BVI3"/>
<proteinExistence type="predicted"/>
<dbReference type="GO" id="GO:0005737">
    <property type="term" value="C:cytoplasm"/>
    <property type="evidence" value="ECO:0007669"/>
    <property type="project" value="InterPro"/>
</dbReference>
<dbReference type="OrthoDB" id="9798247at2"/>
<dbReference type="SUPFAM" id="SSF50324">
    <property type="entry name" value="Inorganic pyrophosphatase"/>
    <property type="match status" value="1"/>
</dbReference>
<dbReference type="RefSeq" id="WP_109329797.1">
    <property type="nucleotide sequence ID" value="NZ_CP021354.1"/>
</dbReference>
<protein>
    <submittedName>
        <fullName evidence="1">Inorganic pyrophosphatase</fullName>
    </submittedName>
</protein>
<name>A0A2S2BVI3_9NOCA</name>
<organism evidence="1 2">
    <name type="scientific">Rhodococcus oxybenzonivorans</name>
    <dbReference type="NCBI Taxonomy" id="1990687"/>
    <lineage>
        <taxon>Bacteria</taxon>
        <taxon>Bacillati</taxon>
        <taxon>Actinomycetota</taxon>
        <taxon>Actinomycetes</taxon>
        <taxon>Mycobacteriales</taxon>
        <taxon>Nocardiaceae</taxon>
        <taxon>Rhodococcus</taxon>
    </lineage>
</organism>
<dbReference type="InterPro" id="IPR036649">
    <property type="entry name" value="Pyrophosphatase_sf"/>
</dbReference>
<accession>A0A2S2BVI3</accession>
<sequence>MPQTVLMQMSFFDALDSLVSSAEVRIDRPKGTAHPRYPAVTYPLDYGYLIGTTAADGAGVDIFRGTDSTTGITAVALTVDAMKRDVEVKILVSCSLTEIDRVAEFLTGSIRLGATIVHR</sequence>
<dbReference type="GO" id="GO:0004427">
    <property type="term" value="F:inorganic diphosphate phosphatase activity"/>
    <property type="evidence" value="ECO:0007669"/>
    <property type="project" value="InterPro"/>
</dbReference>
<evidence type="ECO:0000313" key="1">
    <source>
        <dbReference type="EMBL" id="AWK72574.1"/>
    </source>
</evidence>
<evidence type="ECO:0000313" key="2">
    <source>
        <dbReference type="Proteomes" id="UP000245711"/>
    </source>
</evidence>
<gene>
    <name evidence="1" type="ORF">CBI38_14385</name>
</gene>
<dbReference type="EMBL" id="CP021354">
    <property type="protein sequence ID" value="AWK72574.1"/>
    <property type="molecule type" value="Genomic_DNA"/>
</dbReference>
<dbReference type="GO" id="GO:0000287">
    <property type="term" value="F:magnesium ion binding"/>
    <property type="evidence" value="ECO:0007669"/>
    <property type="project" value="InterPro"/>
</dbReference>
<reference evidence="1 2" key="1">
    <citation type="submission" date="2017-05" db="EMBL/GenBank/DDBJ databases">
        <title>Isolation of Rhodococcus sp. S2-17 biodegrading of BP-3.</title>
        <authorList>
            <person name="Lee Y."/>
            <person name="Kim K.H."/>
            <person name="Chun B.H."/>
            <person name="Jung H.S."/>
            <person name="Jeon C.O."/>
        </authorList>
    </citation>
    <scope>NUCLEOTIDE SEQUENCE [LARGE SCALE GENOMIC DNA]</scope>
    <source>
        <strain evidence="1 2">S2-17</strain>
    </source>
</reference>
<dbReference type="GO" id="GO:0006796">
    <property type="term" value="P:phosphate-containing compound metabolic process"/>
    <property type="evidence" value="ECO:0007669"/>
    <property type="project" value="InterPro"/>
</dbReference>
<keyword evidence="2" id="KW-1185">Reference proteome</keyword>